<dbReference type="AlphaFoldDB" id="A0A2V3UBT0"/>
<comment type="caution">
    <text evidence="1">The sequence shown here is derived from an EMBL/GenBank/DDBJ whole genome shotgun (WGS) entry which is preliminary data.</text>
</comment>
<protein>
    <submittedName>
        <fullName evidence="1">Uncharacterized protein</fullName>
    </submittedName>
</protein>
<dbReference type="RefSeq" id="WP_110373976.1">
    <property type="nucleotide sequence ID" value="NZ_JAHBRY010000001.1"/>
</dbReference>
<reference evidence="1 2" key="1">
    <citation type="submission" date="2018-05" db="EMBL/GenBank/DDBJ databases">
        <title>Genomic Encyclopedia of Type Strains, Phase IV (KMG-IV): sequencing the most valuable type-strain genomes for metagenomic binning, comparative biology and taxonomic classification.</title>
        <authorList>
            <person name="Goeker M."/>
        </authorList>
    </citation>
    <scope>NUCLEOTIDE SEQUENCE [LARGE SCALE GENOMIC DNA]</scope>
    <source>
        <strain evidence="1 2">DSM 6462</strain>
    </source>
</reference>
<organism evidence="1 2">
    <name type="scientific">Chelatococcus asaccharovorans</name>
    <dbReference type="NCBI Taxonomy" id="28210"/>
    <lineage>
        <taxon>Bacteria</taxon>
        <taxon>Pseudomonadati</taxon>
        <taxon>Pseudomonadota</taxon>
        <taxon>Alphaproteobacteria</taxon>
        <taxon>Hyphomicrobiales</taxon>
        <taxon>Chelatococcaceae</taxon>
        <taxon>Chelatococcus</taxon>
    </lineage>
</organism>
<accession>A0A2V3UBT0</accession>
<evidence type="ECO:0000313" key="1">
    <source>
        <dbReference type="EMBL" id="PXW61671.1"/>
    </source>
</evidence>
<dbReference type="Proteomes" id="UP000248021">
    <property type="component" value="Unassembled WGS sequence"/>
</dbReference>
<proteinExistence type="predicted"/>
<name>A0A2V3UBT0_9HYPH</name>
<dbReference type="EMBL" id="QJJK01000003">
    <property type="protein sequence ID" value="PXW61671.1"/>
    <property type="molecule type" value="Genomic_DNA"/>
</dbReference>
<sequence length="102" mass="10712">MPKAYIEFGTAVRSAPPLHDAVPRVTEALSISSSAAVSTNAAGKAQSRGFNVVRITVDADCWLAFGPTPNVDNANLRRVLLANSSMDVLLPEGHKVAVKALV</sequence>
<keyword evidence="2" id="KW-1185">Reference proteome</keyword>
<evidence type="ECO:0000313" key="2">
    <source>
        <dbReference type="Proteomes" id="UP000248021"/>
    </source>
</evidence>
<gene>
    <name evidence="1" type="ORF">C7450_103188</name>
</gene>